<comment type="caution">
    <text evidence="5">The sequence shown here is derived from an EMBL/GenBank/DDBJ whole genome shotgun (WGS) entry which is preliminary data.</text>
</comment>
<evidence type="ECO:0000256" key="4">
    <source>
        <dbReference type="HAMAP-Rule" id="MF_01696"/>
    </source>
</evidence>
<dbReference type="HAMAP" id="MF_01696">
    <property type="entry name" value="MshB"/>
    <property type="match status" value="1"/>
</dbReference>
<dbReference type="Proteomes" id="UP001501495">
    <property type="component" value="Unassembled WGS sequence"/>
</dbReference>
<evidence type="ECO:0000313" key="6">
    <source>
        <dbReference type="Proteomes" id="UP001501495"/>
    </source>
</evidence>
<dbReference type="InterPro" id="IPR017810">
    <property type="entry name" value="Mycothiol_biosynthesis_MshB"/>
</dbReference>
<dbReference type="EC" id="3.5.1.103" evidence="4"/>
<dbReference type="EMBL" id="BAAAZH010000037">
    <property type="protein sequence ID" value="GAA4130267.1"/>
    <property type="molecule type" value="Genomic_DNA"/>
</dbReference>
<dbReference type="PANTHER" id="PTHR12993:SF26">
    <property type="entry name" value="1D-MYO-INOSITOL 2-ACETAMIDO-2-DEOXY-ALPHA-D-GLUCOPYRANOSIDE DEACETYLASE"/>
    <property type="match status" value="1"/>
</dbReference>
<reference evidence="6" key="1">
    <citation type="journal article" date="2019" name="Int. J. Syst. Evol. Microbiol.">
        <title>The Global Catalogue of Microorganisms (GCM) 10K type strain sequencing project: providing services to taxonomists for standard genome sequencing and annotation.</title>
        <authorList>
            <consortium name="The Broad Institute Genomics Platform"/>
            <consortium name="The Broad Institute Genome Sequencing Center for Infectious Disease"/>
            <person name="Wu L."/>
            <person name="Ma J."/>
        </authorList>
    </citation>
    <scope>NUCLEOTIDE SEQUENCE [LARGE SCALE GENOMIC DNA]</scope>
    <source>
        <strain evidence="6">JCM 16703</strain>
    </source>
</reference>
<keyword evidence="2 4" id="KW-0378">Hydrolase</keyword>
<organism evidence="5 6">
    <name type="scientific">Nocardioides fonticola</name>
    <dbReference type="NCBI Taxonomy" id="450363"/>
    <lineage>
        <taxon>Bacteria</taxon>
        <taxon>Bacillati</taxon>
        <taxon>Actinomycetota</taxon>
        <taxon>Actinomycetes</taxon>
        <taxon>Propionibacteriales</taxon>
        <taxon>Nocardioidaceae</taxon>
        <taxon>Nocardioides</taxon>
    </lineage>
</organism>
<comment type="cofactor">
    <cofactor evidence="4">
        <name>Zn(2+)</name>
        <dbReference type="ChEBI" id="CHEBI:29105"/>
    </cofactor>
    <text evidence="4">Binds 1 zinc ion per subunit.</text>
</comment>
<dbReference type="RefSeq" id="WP_344735683.1">
    <property type="nucleotide sequence ID" value="NZ_BAAAZH010000037.1"/>
</dbReference>
<dbReference type="InterPro" id="IPR024078">
    <property type="entry name" value="LmbE-like_dom_sf"/>
</dbReference>
<comment type="similarity">
    <text evidence="4">Belongs to the MshB deacetylase family.</text>
</comment>
<evidence type="ECO:0000313" key="5">
    <source>
        <dbReference type="EMBL" id="GAA4130267.1"/>
    </source>
</evidence>
<keyword evidence="1 4" id="KW-0479">Metal-binding</keyword>
<evidence type="ECO:0000256" key="2">
    <source>
        <dbReference type="ARBA" id="ARBA00022801"/>
    </source>
</evidence>
<sequence length="308" mass="33379">MPAAPYRLLLVHAHPDDESIGQGATMAKYVAEGRHVTLVTCTAGEQGEILVPELAHLAADQEDRLGEHRRGEIADAMAALGVTDHRWLGGFGRYRDSGMKWHESGHAIPADDIHDNAFWRADLTEAADHLVEVIREVRPQVLVTYDPFGGYGHPDHIQAHRVAMYAAQLAGVPSHRRDLGEPWVIAKIYWGAMSESRMRAGLRALRDAGDTTSFEGMDPDGWLPPFVTADENLAAAVDATAYIEAKMKALASYPTQITTDGPFFALSNNVGSEALGVEYYRIVSGTQGELGPDGLETDLFAGVPADPA</sequence>
<comment type="function">
    <text evidence="4">Catalyzes the deacetylation of 1D-myo-inositol 2-acetamido-2-deoxy-alpha-D-glucopyranoside (GlcNAc-Ins) in the mycothiol biosynthesis pathway.</text>
</comment>
<name>A0ABP7Y3U9_9ACTN</name>
<keyword evidence="3 4" id="KW-0862">Zinc</keyword>
<proteinExistence type="inferred from homology"/>
<accession>A0ABP7Y3U9</accession>
<comment type="catalytic activity">
    <reaction evidence="4">
        <text>1D-myo-inositol 2-acetamido-2-deoxy-alpha-D-glucopyranoside + H2O = 1D-myo-inositol 2-amino-2-deoxy-alpha-D-glucopyranoside + acetate</text>
        <dbReference type="Rhea" id="RHEA:26180"/>
        <dbReference type="ChEBI" id="CHEBI:15377"/>
        <dbReference type="ChEBI" id="CHEBI:30089"/>
        <dbReference type="ChEBI" id="CHEBI:52442"/>
        <dbReference type="ChEBI" id="CHEBI:58886"/>
        <dbReference type="EC" id="3.5.1.103"/>
    </reaction>
</comment>
<dbReference type="SUPFAM" id="SSF102588">
    <property type="entry name" value="LmbE-like"/>
    <property type="match status" value="1"/>
</dbReference>
<dbReference type="Gene3D" id="3.40.50.10320">
    <property type="entry name" value="LmbE-like"/>
    <property type="match status" value="1"/>
</dbReference>
<feature type="binding site" evidence="4">
    <location>
        <position position="17"/>
    </location>
    <ligand>
        <name>Zn(2+)</name>
        <dbReference type="ChEBI" id="CHEBI:29105"/>
    </ligand>
</feature>
<dbReference type="InterPro" id="IPR003737">
    <property type="entry name" value="GlcNAc_PI_deacetylase-related"/>
</dbReference>
<dbReference type="Pfam" id="PF02585">
    <property type="entry name" value="PIG-L"/>
    <property type="match status" value="1"/>
</dbReference>
<feature type="binding site" evidence="4">
    <location>
        <position position="156"/>
    </location>
    <ligand>
        <name>Zn(2+)</name>
        <dbReference type="ChEBI" id="CHEBI:29105"/>
    </ligand>
</feature>
<evidence type="ECO:0000256" key="1">
    <source>
        <dbReference type="ARBA" id="ARBA00022723"/>
    </source>
</evidence>
<keyword evidence="6" id="KW-1185">Reference proteome</keyword>
<protein>
    <recommendedName>
        <fullName evidence="4">1D-myo-inositol 2-acetamido-2-deoxy-alpha-D-glucopyranoside deacetylase</fullName>
        <shortName evidence="4">GlcNAc-Ins deacetylase</shortName>
        <ecNumber evidence="4">3.5.1.103</ecNumber>
    </recommendedName>
    <alternativeName>
        <fullName evidence="4">N-acetyl-1-D-myo-inositol-2-amino-2-deoxy-alpha-D-glucopyranoside deacetylase</fullName>
    </alternativeName>
</protein>
<dbReference type="PANTHER" id="PTHR12993">
    <property type="entry name" value="N-ACETYLGLUCOSAMINYL-PHOSPHATIDYLINOSITOL DE-N-ACETYLASE-RELATED"/>
    <property type="match status" value="1"/>
</dbReference>
<gene>
    <name evidence="4 5" type="primary">mshB</name>
    <name evidence="5" type="ORF">GCM10022215_43770</name>
</gene>
<feature type="binding site" evidence="4">
    <location>
        <position position="14"/>
    </location>
    <ligand>
        <name>Zn(2+)</name>
        <dbReference type="ChEBI" id="CHEBI:29105"/>
    </ligand>
</feature>
<evidence type="ECO:0000256" key="3">
    <source>
        <dbReference type="ARBA" id="ARBA00022833"/>
    </source>
</evidence>
<dbReference type="NCBIfam" id="TIGR03445">
    <property type="entry name" value="mycothiol_MshB"/>
    <property type="match status" value="1"/>
</dbReference>